<feature type="compositionally biased region" description="Basic and acidic residues" evidence="1">
    <location>
        <begin position="80"/>
        <end position="89"/>
    </location>
</feature>
<dbReference type="PANTHER" id="PTHR33130:SF43">
    <property type="entry name" value="OS01G0688600 PROTEIN"/>
    <property type="match status" value="1"/>
</dbReference>
<evidence type="ECO:0000313" key="2">
    <source>
        <dbReference type="EMBL" id="KAJ8490844.1"/>
    </source>
</evidence>
<organism evidence="2 3">
    <name type="scientific">Ensete ventricosum</name>
    <name type="common">Abyssinian banana</name>
    <name type="synonym">Musa ensete</name>
    <dbReference type="NCBI Taxonomy" id="4639"/>
    <lineage>
        <taxon>Eukaryota</taxon>
        <taxon>Viridiplantae</taxon>
        <taxon>Streptophyta</taxon>
        <taxon>Embryophyta</taxon>
        <taxon>Tracheophyta</taxon>
        <taxon>Spermatophyta</taxon>
        <taxon>Magnoliopsida</taxon>
        <taxon>Liliopsida</taxon>
        <taxon>Zingiberales</taxon>
        <taxon>Musaceae</taxon>
        <taxon>Ensete</taxon>
    </lineage>
</organism>
<dbReference type="EMBL" id="JAQQAF010000004">
    <property type="protein sequence ID" value="KAJ8490844.1"/>
    <property type="molecule type" value="Genomic_DNA"/>
</dbReference>
<dbReference type="AlphaFoldDB" id="A0AAV8QYX4"/>
<evidence type="ECO:0000313" key="3">
    <source>
        <dbReference type="Proteomes" id="UP001222027"/>
    </source>
</evidence>
<evidence type="ECO:0000256" key="1">
    <source>
        <dbReference type="SAM" id="MobiDB-lite"/>
    </source>
</evidence>
<proteinExistence type="predicted"/>
<protein>
    <submittedName>
        <fullName evidence="2">Uncharacterized protein</fullName>
    </submittedName>
</protein>
<dbReference type="Proteomes" id="UP001222027">
    <property type="component" value="Unassembled WGS sequence"/>
</dbReference>
<dbReference type="InterPro" id="IPR012438">
    <property type="entry name" value="DUF1639"/>
</dbReference>
<dbReference type="PANTHER" id="PTHR33130">
    <property type="entry name" value="PUTATIVE (DUF1639)-RELATED"/>
    <property type="match status" value="1"/>
</dbReference>
<gene>
    <name evidence="2" type="ORF">OPV22_012565</name>
</gene>
<reference evidence="2 3" key="1">
    <citation type="submission" date="2022-12" db="EMBL/GenBank/DDBJ databases">
        <title>Chromosome-scale assembly of the Ensete ventricosum genome.</title>
        <authorList>
            <person name="Dussert Y."/>
            <person name="Stocks J."/>
            <person name="Wendawek A."/>
            <person name="Woldeyes F."/>
            <person name="Nichols R.A."/>
            <person name="Borrell J.S."/>
        </authorList>
    </citation>
    <scope>NUCLEOTIDE SEQUENCE [LARGE SCALE GENOMIC DNA]</scope>
    <source>
        <strain evidence="3">cv. Maze</strain>
        <tissue evidence="2">Seeds</tissue>
    </source>
</reference>
<dbReference type="Pfam" id="PF07797">
    <property type="entry name" value="DUF1639"/>
    <property type="match status" value="1"/>
</dbReference>
<sequence length="249" mass="27776">MVIFGNEEDDGIPGELDLPAARHRAASPTPEPQPWGFHRFKLHNFTFPTGSWGTHRILRCCNLSSDRSVDVIGRVPDVADRNVRADKKRPPSPPEKSSAKQKRSSGSRNSKEAEAEMSLSSATAAAEVAATSMPWNLRTRSAACKYPPLCRYSNSVSGSPPPWAAEKSCPATDMRKGRSDGSEKGKRRKFSISLSRKEIEEDFWRMMGTKPPRRPKKRLRIVQRLLNSLFPGQDLESFTVNGSLSRRNV</sequence>
<feature type="region of interest" description="Disordered" evidence="1">
    <location>
        <begin position="80"/>
        <end position="118"/>
    </location>
</feature>
<accession>A0AAV8QYX4</accession>
<keyword evidence="3" id="KW-1185">Reference proteome</keyword>
<comment type="caution">
    <text evidence="2">The sequence shown here is derived from an EMBL/GenBank/DDBJ whole genome shotgun (WGS) entry which is preliminary data.</text>
</comment>
<name>A0AAV8QYX4_ENSVE</name>
<feature type="compositionally biased region" description="Basic and acidic residues" evidence="1">
    <location>
        <begin position="173"/>
        <end position="184"/>
    </location>
</feature>
<feature type="region of interest" description="Disordered" evidence="1">
    <location>
        <begin position="153"/>
        <end position="190"/>
    </location>
</feature>